<protein>
    <submittedName>
        <fullName evidence="1">Uncharacterized protein</fullName>
    </submittedName>
</protein>
<dbReference type="Proteomes" id="UP000003874">
    <property type="component" value="Unassembled WGS sequence"/>
</dbReference>
<sequence>MLKTIINLYDISLYFLTKTKTRTRVSAKTLYHFALFIPAYYHPEGQIFCRFPTFVEPKEKGTLLMKTKCLSLDML</sequence>
<organism evidence="1 2">
    <name type="scientific">Segatella salivae DSM 15606</name>
    <dbReference type="NCBI Taxonomy" id="888832"/>
    <lineage>
        <taxon>Bacteria</taxon>
        <taxon>Pseudomonadati</taxon>
        <taxon>Bacteroidota</taxon>
        <taxon>Bacteroidia</taxon>
        <taxon>Bacteroidales</taxon>
        <taxon>Prevotellaceae</taxon>
        <taxon>Segatella</taxon>
    </lineage>
</organism>
<evidence type="ECO:0000313" key="1">
    <source>
        <dbReference type="EMBL" id="EFV04677.1"/>
    </source>
</evidence>
<name>E6MNW2_9BACT</name>
<dbReference type="HOGENOM" id="CLU_2668057_0_0_10"/>
<reference evidence="1 2" key="1">
    <citation type="submission" date="2010-12" db="EMBL/GenBank/DDBJ databases">
        <authorList>
            <person name="Muzny D."/>
            <person name="Qin X."/>
            <person name="Deng J."/>
            <person name="Jiang H."/>
            <person name="Liu Y."/>
            <person name="Qu J."/>
            <person name="Song X.-Z."/>
            <person name="Zhang L."/>
            <person name="Thornton R."/>
            <person name="Coyle M."/>
            <person name="Francisco L."/>
            <person name="Jackson L."/>
            <person name="Javaid M."/>
            <person name="Korchina V."/>
            <person name="Kovar C."/>
            <person name="Mata R."/>
            <person name="Mathew T."/>
            <person name="Ngo R."/>
            <person name="Nguyen L."/>
            <person name="Nguyen N."/>
            <person name="Okwuonu G."/>
            <person name="Ongeri F."/>
            <person name="Pham C."/>
            <person name="Simmons D."/>
            <person name="Wilczek-Boney K."/>
            <person name="Hale W."/>
            <person name="Jakkamsetti A."/>
            <person name="Pham P."/>
            <person name="Ruth R."/>
            <person name="San Lucas F."/>
            <person name="Warren J."/>
            <person name="Zhang J."/>
            <person name="Zhao Z."/>
            <person name="Zhou C."/>
            <person name="Zhu D."/>
            <person name="Lee S."/>
            <person name="Bess C."/>
            <person name="Blankenburg K."/>
            <person name="Forbes L."/>
            <person name="Fu Q."/>
            <person name="Gubbala S."/>
            <person name="Hirani K."/>
            <person name="Jayaseelan J.C."/>
            <person name="Lara F."/>
            <person name="Munidasa M."/>
            <person name="Palculict T."/>
            <person name="Patil S."/>
            <person name="Pu L.-L."/>
            <person name="Saada N."/>
            <person name="Tang L."/>
            <person name="Weissenberger G."/>
            <person name="Zhu Y."/>
            <person name="Hemphill L."/>
            <person name="Shang Y."/>
            <person name="Youmans B."/>
            <person name="Ayvaz T."/>
            <person name="Ross M."/>
            <person name="Santibanez J."/>
            <person name="Aqrawi P."/>
            <person name="Gross S."/>
            <person name="Joshi V."/>
            <person name="Fowler G."/>
            <person name="Nazareth L."/>
            <person name="Reid J."/>
            <person name="Worley K."/>
            <person name="Petrosino J."/>
            <person name="Highlander S."/>
            <person name="Gibbs R."/>
        </authorList>
    </citation>
    <scope>NUCLEOTIDE SEQUENCE [LARGE SCALE GENOMIC DNA]</scope>
    <source>
        <strain evidence="1 2">DSM 15606</strain>
    </source>
</reference>
<dbReference type="AlphaFoldDB" id="E6MNW2"/>
<gene>
    <name evidence="1" type="ORF">HMPREF9420_1180</name>
</gene>
<accession>E6MNW2</accession>
<dbReference type="EMBL" id="AEQO01000114">
    <property type="protein sequence ID" value="EFV04677.1"/>
    <property type="molecule type" value="Genomic_DNA"/>
</dbReference>
<proteinExistence type="predicted"/>
<keyword evidence="2" id="KW-1185">Reference proteome</keyword>
<evidence type="ECO:0000313" key="2">
    <source>
        <dbReference type="Proteomes" id="UP000003874"/>
    </source>
</evidence>
<comment type="caution">
    <text evidence="1">The sequence shown here is derived from an EMBL/GenBank/DDBJ whole genome shotgun (WGS) entry which is preliminary data.</text>
</comment>